<comment type="caution">
    <text evidence="1">The sequence shown here is derived from an EMBL/GenBank/DDBJ whole genome shotgun (WGS) entry which is preliminary data.</text>
</comment>
<dbReference type="AlphaFoldDB" id="A0A0R2AUB4"/>
<dbReference type="Proteomes" id="UP000051612">
    <property type="component" value="Unassembled WGS sequence"/>
</dbReference>
<sequence length="376" mass="44767">MQKKSTTFSKSDILLNAKKIFLTNYRNYFPKSRFKNWTLDFDGFLSDDPAYKTLNNTYDLVSKNHHSLKFNALEFSLSSEKYRITGETSTLNQYQFALFEYVVIPEIIVFHLLKPKYNSQKQTFTVINKDIIDYFKDDVMPRVKDTFYASDLMTYILLRETAKKLSIDQINQINEDIVEYFELKHTEKYNRLMKNLINNAYQYFIITATSESHLKLRFPFREIAERTSGFSQFSKLIDVHSSYYDPIWSFFLYKSISNTNWSLTELFEKFSTLYVKTAQFLKETKYMTSTIDSFTYYKNNKRLSYDALKYVDERFRESPIIVPPTYKNKLASLNSTVDHLDFTNFYINHNTTNNTFPLEWFLASETVRLYNSITIL</sequence>
<protein>
    <submittedName>
        <fullName evidence="1">Uncharacterized protein</fullName>
    </submittedName>
</protein>
<evidence type="ECO:0000313" key="1">
    <source>
        <dbReference type="EMBL" id="KRM70535.1"/>
    </source>
</evidence>
<dbReference type="EMBL" id="AYYN01000174">
    <property type="protein sequence ID" value="KRM70535.1"/>
    <property type="molecule type" value="Genomic_DNA"/>
</dbReference>
<reference evidence="1 2" key="1">
    <citation type="journal article" date="2015" name="Genome Announc.">
        <title>Expanding the biotechnology potential of lactobacilli through comparative genomics of 213 strains and associated genera.</title>
        <authorList>
            <person name="Sun Z."/>
            <person name="Harris H.M."/>
            <person name="McCann A."/>
            <person name="Guo C."/>
            <person name="Argimon S."/>
            <person name="Zhang W."/>
            <person name="Yang X."/>
            <person name="Jeffery I.B."/>
            <person name="Cooney J.C."/>
            <person name="Kagawa T.F."/>
            <person name="Liu W."/>
            <person name="Song Y."/>
            <person name="Salvetti E."/>
            <person name="Wrobel A."/>
            <person name="Rasinkangas P."/>
            <person name="Parkhill J."/>
            <person name="Rea M.C."/>
            <person name="O'Sullivan O."/>
            <person name="Ritari J."/>
            <person name="Douillard F.P."/>
            <person name="Paul Ross R."/>
            <person name="Yang R."/>
            <person name="Briner A.E."/>
            <person name="Felis G.E."/>
            <person name="de Vos W.M."/>
            <person name="Barrangou R."/>
            <person name="Klaenhammer T.R."/>
            <person name="Caufield P.W."/>
            <person name="Cui Y."/>
            <person name="Zhang H."/>
            <person name="O'Toole P.W."/>
        </authorList>
    </citation>
    <scope>NUCLEOTIDE SEQUENCE [LARGE SCALE GENOMIC DNA]</scope>
    <source>
        <strain evidence="1 2">DSM 20452</strain>
    </source>
</reference>
<accession>A0A0R2AUB4</accession>
<dbReference type="PATRIC" id="fig|1423772.3.peg.1816"/>
<evidence type="ECO:0000313" key="2">
    <source>
        <dbReference type="Proteomes" id="UP000051612"/>
    </source>
</evidence>
<dbReference type="RefSeq" id="WP_056960330.1">
    <property type="nucleotide sequence ID" value="NZ_AYYN01000174.1"/>
</dbReference>
<gene>
    <name evidence="1" type="ORF">FC48_GL001706</name>
</gene>
<name>A0A0R2AUB4_9LACO</name>
<organism evidence="1 2">
    <name type="scientific">Ligilactobacillus murinus DSM 20452 = NBRC 14221</name>
    <dbReference type="NCBI Taxonomy" id="1423772"/>
    <lineage>
        <taxon>Bacteria</taxon>
        <taxon>Bacillati</taxon>
        <taxon>Bacillota</taxon>
        <taxon>Bacilli</taxon>
        <taxon>Lactobacillales</taxon>
        <taxon>Lactobacillaceae</taxon>
        <taxon>Ligilactobacillus</taxon>
    </lineage>
</organism>
<proteinExistence type="predicted"/>